<comment type="caution">
    <text evidence="4">The sequence shown here is derived from an EMBL/GenBank/DDBJ whole genome shotgun (WGS) entry which is preliminary data.</text>
</comment>
<dbReference type="Proteomes" id="UP000789572">
    <property type="component" value="Unassembled WGS sequence"/>
</dbReference>
<evidence type="ECO:0000259" key="3">
    <source>
        <dbReference type="Pfam" id="PF08303"/>
    </source>
</evidence>
<dbReference type="InterPro" id="IPR015966">
    <property type="entry name" value="tRNA_lig_kin_fungi"/>
</dbReference>
<feature type="non-terminal residue" evidence="4">
    <location>
        <position position="355"/>
    </location>
</feature>
<dbReference type="OrthoDB" id="276239at2759"/>
<keyword evidence="1" id="KW-0732">Signal</keyword>
<name>A0A9N9H7G7_9GLOM</name>
<keyword evidence="5" id="KW-1185">Reference proteome</keyword>
<dbReference type="EMBL" id="CAJVPJ010004671">
    <property type="protein sequence ID" value="CAG8654477.1"/>
    <property type="molecule type" value="Genomic_DNA"/>
</dbReference>
<evidence type="ECO:0000313" key="4">
    <source>
        <dbReference type="EMBL" id="CAG8654477.1"/>
    </source>
</evidence>
<dbReference type="AlphaFoldDB" id="A0A9N9H7G7"/>
<dbReference type="PANTHER" id="PTHR32004">
    <property type="entry name" value="TRNA LIGASE"/>
    <property type="match status" value="1"/>
</dbReference>
<dbReference type="GO" id="GO:0005634">
    <property type="term" value="C:nucleus"/>
    <property type="evidence" value="ECO:0007669"/>
    <property type="project" value="TreeGrafter"/>
</dbReference>
<protein>
    <submittedName>
        <fullName evidence="4">5817_t:CDS:1</fullName>
    </submittedName>
</protein>
<feature type="domain" description="tRNA ligase kinase" evidence="3">
    <location>
        <begin position="1"/>
        <end position="143"/>
    </location>
</feature>
<dbReference type="InterPro" id="IPR027417">
    <property type="entry name" value="P-loop_NTPase"/>
</dbReference>
<evidence type="ECO:0000313" key="5">
    <source>
        <dbReference type="Proteomes" id="UP000789572"/>
    </source>
</evidence>
<dbReference type="GO" id="GO:0003972">
    <property type="term" value="F:RNA ligase (ATP) activity"/>
    <property type="evidence" value="ECO:0007669"/>
    <property type="project" value="InterPro"/>
</dbReference>
<accession>A0A9N9H7G7</accession>
<feature type="domain" description="tRNA ligase phosphodiesterase" evidence="2">
    <location>
        <begin position="183"/>
        <end position="352"/>
    </location>
</feature>
<feature type="signal peptide" evidence="1">
    <location>
        <begin position="1"/>
        <end position="19"/>
    </location>
</feature>
<dbReference type="Gene3D" id="3.40.50.300">
    <property type="entry name" value="P-loop containing nucleotide triphosphate hydrolases"/>
    <property type="match status" value="1"/>
</dbReference>
<proteinExistence type="predicted"/>
<dbReference type="InterPro" id="IPR015965">
    <property type="entry name" value="tRNA_lig_PDEase"/>
</dbReference>
<feature type="chain" id="PRO_5040279753" evidence="1">
    <location>
        <begin position="20"/>
        <end position="355"/>
    </location>
</feature>
<sequence length="355" mass="40625">KTSLCLALAHLFGFGHVQNDNITGKETRSKFHKAILTEFETKEVVIADRNNHVIKLRETLIDAVRVRYPNVHIIAITWKYPSKDEVFQITVERVRNRGKNHQSLTTDNVGYEKIIKSFLNTFQPINTDKRPDNLVEDVIEVEITSDIKTSLLTVIDKLKPLLDVKKPGDDELENVLEAVTSYKPSIKKAIKKAKPFYYAIPIRDDLEDVIREYFSTHPNADSKLFNDLVKSDRIFKNLHVTLCHREDVKANQSLRTQWNRLNNLVNTEVQITLDKLVFDSEVMALTVKDISPNSIPCVNKYPHITVGTISPEVKPFKALKLLEKAFDMRSEGVTVIDLQDRPLTLEGHVQGVYNV</sequence>
<dbReference type="PANTHER" id="PTHR32004:SF1">
    <property type="entry name" value="TRNA LIGASE"/>
    <property type="match status" value="1"/>
</dbReference>
<dbReference type="Pfam" id="PF08303">
    <property type="entry name" value="tRNA_lig_kinase"/>
    <property type="match status" value="1"/>
</dbReference>
<evidence type="ECO:0000256" key="1">
    <source>
        <dbReference type="SAM" id="SignalP"/>
    </source>
</evidence>
<dbReference type="GO" id="GO:0005524">
    <property type="term" value="F:ATP binding"/>
    <property type="evidence" value="ECO:0007669"/>
    <property type="project" value="InterPro"/>
</dbReference>
<reference evidence="4" key="1">
    <citation type="submission" date="2021-06" db="EMBL/GenBank/DDBJ databases">
        <authorList>
            <person name="Kallberg Y."/>
            <person name="Tangrot J."/>
            <person name="Rosling A."/>
        </authorList>
    </citation>
    <scope>NUCLEOTIDE SEQUENCE</scope>
    <source>
        <strain evidence="4">IA702</strain>
    </source>
</reference>
<organism evidence="4 5">
    <name type="scientific">Paraglomus occultum</name>
    <dbReference type="NCBI Taxonomy" id="144539"/>
    <lineage>
        <taxon>Eukaryota</taxon>
        <taxon>Fungi</taxon>
        <taxon>Fungi incertae sedis</taxon>
        <taxon>Mucoromycota</taxon>
        <taxon>Glomeromycotina</taxon>
        <taxon>Glomeromycetes</taxon>
        <taxon>Paraglomerales</taxon>
        <taxon>Paraglomeraceae</taxon>
        <taxon>Paraglomus</taxon>
    </lineage>
</organism>
<evidence type="ECO:0000259" key="2">
    <source>
        <dbReference type="Pfam" id="PF08302"/>
    </source>
</evidence>
<gene>
    <name evidence="4" type="ORF">POCULU_LOCUS10125</name>
</gene>
<dbReference type="GO" id="GO:0006388">
    <property type="term" value="P:tRNA splicing, via endonucleolytic cleavage and ligation"/>
    <property type="evidence" value="ECO:0007669"/>
    <property type="project" value="InterPro"/>
</dbReference>
<dbReference type="Pfam" id="PF08302">
    <property type="entry name" value="tRNA_lig_CPD"/>
    <property type="match status" value="1"/>
</dbReference>